<evidence type="ECO:0000259" key="6">
    <source>
        <dbReference type="PROSITE" id="PS50222"/>
    </source>
</evidence>
<dbReference type="Pfam" id="PF13499">
    <property type="entry name" value="EF-hand_7"/>
    <property type="match status" value="4"/>
</dbReference>
<proteinExistence type="predicted"/>
<reference evidence="7" key="1">
    <citation type="submission" date="2021-11" db="EMBL/GenBank/DDBJ databases">
        <authorList>
            <consortium name="Genoscope - CEA"/>
            <person name="William W."/>
        </authorList>
    </citation>
    <scope>NUCLEOTIDE SEQUENCE</scope>
</reference>
<dbReference type="GO" id="GO:0005509">
    <property type="term" value="F:calcium ion binding"/>
    <property type="evidence" value="ECO:0007669"/>
    <property type="project" value="InterPro"/>
</dbReference>
<dbReference type="OrthoDB" id="432759at2759"/>
<feature type="region of interest" description="Disordered" evidence="5">
    <location>
        <begin position="934"/>
        <end position="1035"/>
    </location>
</feature>
<feature type="domain" description="EF-hand" evidence="6">
    <location>
        <begin position="673"/>
        <end position="708"/>
    </location>
</feature>
<feature type="domain" description="EF-hand" evidence="6">
    <location>
        <begin position="150"/>
        <end position="185"/>
    </location>
</feature>
<feature type="compositionally biased region" description="Pro residues" evidence="5">
    <location>
        <begin position="954"/>
        <end position="964"/>
    </location>
</feature>
<evidence type="ECO:0000313" key="8">
    <source>
        <dbReference type="Proteomes" id="UP000789595"/>
    </source>
</evidence>
<dbReference type="SMART" id="SM00054">
    <property type="entry name" value="EFh"/>
    <property type="match status" value="12"/>
</dbReference>
<accession>A0A8J2SZG3</accession>
<keyword evidence="8" id="KW-1185">Reference proteome</keyword>
<keyword evidence="2" id="KW-0677">Repeat</keyword>
<dbReference type="Proteomes" id="UP000789595">
    <property type="component" value="Unassembled WGS sequence"/>
</dbReference>
<keyword evidence="4" id="KW-0175">Coiled coil</keyword>
<feature type="domain" description="EF-hand" evidence="6">
    <location>
        <begin position="193"/>
        <end position="228"/>
    </location>
</feature>
<evidence type="ECO:0000256" key="2">
    <source>
        <dbReference type="ARBA" id="ARBA00022737"/>
    </source>
</evidence>
<feature type="domain" description="EF-hand" evidence="6">
    <location>
        <begin position="440"/>
        <end position="475"/>
    </location>
</feature>
<keyword evidence="3" id="KW-0106">Calcium</keyword>
<evidence type="ECO:0000256" key="1">
    <source>
        <dbReference type="ARBA" id="ARBA00022723"/>
    </source>
</evidence>
<feature type="domain" description="EF-hand" evidence="6">
    <location>
        <begin position="83"/>
        <end position="118"/>
    </location>
</feature>
<dbReference type="Pfam" id="PF13202">
    <property type="entry name" value="EF-hand_5"/>
    <property type="match status" value="1"/>
</dbReference>
<evidence type="ECO:0000256" key="3">
    <source>
        <dbReference type="ARBA" id="ARBA00022837"/>
    </source>
</evidence>
<feature type="domain" description="EF-hand" evidence="6">
    <location>
        <begin position="526"/>
        <end position="561"/>
    </location>
</feature>
<evidence type="ECO:0000256" key="5">
    <source>
        <dbReference type="SAM" id="MobiDB-lite"/>
    </source>
</evidence>
<feature type="domain" description="EF-hand" evidence="6">
    <location>
        <begin position="46"/>
        <end position="81"/>
    </location>
</feature>
<dbReference type="EMBL" id="CAKKNE010000005">
    <property type="protein sequence ID" value="CAH0376514.1"/>
    <property type="molecule type" value="Genomic_DNA"/>
</dbReference>
<dbReference type="Gene3D" id="1.10.238.10">
    <property type="entry name" value="EF-hand"/>
    <property type="match status" value="5"/>
</dbReference>
<evidence type="ECO:0000256" key="4">
    <source>
        <dbReference type="SAM" id="Coils"/>
    </source>
</evidence>
<feature type="compositionally biased region" description="Acidic residues" evidence="5">
    <location>
        <begin position="968"/>
        <end position="1035"/>
    </location>
</feature>
<dbReference type="AlphaFoldDB" id="A0A8J2SZG3"/>
<dbReference type="SUPFAM" id="SSF47473">
    <property type="entry name" value="EF-hand"/>
    <property type="match status" value="3"/>
</dbReference>
<protein>
    <recommendedName>
        <fullName evidence="6">EF-hand domain-containing protein</fullName>
    </recommendedName>
</protein>
<feature type="domain" description="EF-hand" evidence="6">
    <location>
        <begin position="630"/>
        <end position="665"/>
    </location>
</feature>
<dbReference type="PROSITE" id="PS00018">
    <property type="entry name" value="EF_HAND_1"/>
    <property type="match status" value="9"/>
</dbReference>
<feature type="coiled-coil region" evidence="4">
    <location>
        <begin position="726"/>
        <end position="760"/>
    </location>
</feature>
<feature type="domain" description="EF-hand" evidence="6">
    <location>
        <begin position="397"/>
        <end position="432"/>
    </location>
</feature>
<organism evidence="7 8">
    <name type="scientific">Pelagomonas calceolata</name>
    <dbReference type="NCBI Taxonomy" id="35677"/>
    <lineage>
        <taxon>Eukaryota</taxon>
        <taxon>Sar</taxon>
        <taxon>Stramenopiles</taxon>
        <taxon>Ochrophyta</taxon>
        <taxon>Pelagophyceae</taxon>
        <taxon>Pelagomonadales</taxon>
        <taxon>Pelagomonadaceae</taxon>
        <taxon>Pelagomonas</taxon>
    </lineage>
</organism>
<dbReference type="InterPro" id="IPR011992">
    <property type="entry name" value="EF-hand-dom_pair"/>
</dbReference>
<feature type="domain" description="EF-hand" evidence="6">
    <location>
        <begin position="293"/>
        <end position="328"/>
    </location>
</feature>
<dbReference type="InterPro" id="IPR018247">
    <property type="entry name" value="EF_Hand_1_Ca_BS"/>
</dbReference>
<comment type="caution">
    <text evidence="7">The sequence shown here is derived from an EMBL/GenBank/DDBJ whole genome shotgun (WGS) entry which is preliminary data.</text>
</comment>
<dbReference type="PANTHER" id="PTHR45942">
    <property type="entry name" value="PROTEIN PHOSPATASE 3 REGULATORY SUBUNIT B ALPHA ISOFORM TYPE 1"/>
    <property type="match status" value="1"/>
</dbReference>
<dbReference type="PROSITE" id="PS50222">
    <property type="entry name" value="EF_HAND_2"/>
    <property type="match status" value="11"/>
</dbReference>
<evidence type="ECO:0000313" key="7">
    <source>
        <dbReference type="EMBL" id="CAH0376514.1"/>
    </source>
</evidence>
<keyword evidence="1" id="KW-0479">Metal-binding</keyword>
<dbReference type="InterPro" id="IPR002048">
    <property type="entry name" value="EF_hand_dom"/>
</dbReference>
<sequence length="1035" mass="117448">MVSESKKPTTHDSHEKQLDTKILRSVVLQMHEAFPKICIAWNVKGSMNKNWKMLFERLDTDGSGRLDYNEFTGALADVLKIDVPEDHLKALWAYVDHDKSELVSIEEFQHACYLLLLEDWPILSEERLEQICIIINDAAVHEFSKEGSGVTSGNWFQIFNKFDTDESGRLGFEELEGVTRMRDPGLNLRESDLSTHDLKGLWKAIDKDCSGDVTVDEYMHFMRARGPQMHELTDYSKKMRGLSLGNEIKVLPDLDDEAREAAEALPVSALREVVLQMHEAFPKICLAWNVRNSMRGNWQMLFERLDTDGSGMLHYGEFQDAIREVLSLDVAEDKVWGLWCYVDKDRSTQVTIGEFQSALYLLLLDAWPSLETEHLNRLCEIINDAAVHEFSKESIAVSSGNWFQIFNKFDTDESGRLGWEELEGVTRMRDPGLNLREEDLSTHDLKGLWKAMDADSDGNITVDEFMHFMKKFYDPMLAYTGPRHRELDDEQKATGKAMTEEQLRPLVLEMHDQFDRICFAWDLRNAMNKNWAMLFERLDLDGSGRLDFDEFAAAVNDVLKCPFDDVQLYGLWCFIDTDESGEVTIKEFQSRLYILVLSGWPILKKKHMKRLCTKINDAAVHEFSKDGSGITEGNWFAIFNKFDTDESGRLGFEELEGVTRMRDPGLNLKEKDMSQDELKGLWRAIDEDSSGDVTVDEFMHFMKVHGPRFDGQFIAQKNISHEEFMRKTSEMRKSQEEKELREARKRLMSAERRRKKREEKHLENVAKLKKLRELDFREKNSPAYKKRRKRQVGQLTKLSKSPLLAGCEDIIPHLLKPGANIPMPLSVTGGRNRILALKAKRLEEAQKRAAALALARKEGSKRAVKFGAGVASAFGAAGAERAEKRAIAESNARKSASKKKLLAQAGTSGSFRKAGAARAEARAIAEAEEAERLAREAEVPQSPARPYECWCAPAPAPYAAPAPAPFEAEAEAYSEEEELAFEDEPLAGESVYEPDDDAVASDGDEEAVASDADEPAEEELGEELMEEEVVDEEDG</sequence>
<feature type="domain" description="EF-hand" evidence="6">
    <location>
        <begin position="330"/>
        <end position="365"/>
    </location>
</feature>
<gene>
    <name evidence="7" type="ORF">PECAL_5P11090</name>
</gene>
<name>A0A8J2SZG3_9STRA</name>
<dbReference type="CDD" id="cd00051">
    <property type="entry name" value="EFh"/>
    <property type="match status" value="1"/>
</dbReference>